<feature type="signal peptide" evidence="1">
    <location>
        <begin position="1"/>
        <end position="21"/>
    </location>
</feature>
<gene>
    <name evidence="3" type="ORF">ATK78_3212</name>
</gene>
<sequence>MRNLFYLMCLLATFISSPLLAQDKPIFTKGEKSPNVHHFGNVWLTELNPSDSIFSYGTSVAIFDPNARLDWHIHPGGQILIITDGIGYYQEKGKPKKTVKKGEVVRCLPGVEHWHGAAQKTGVTYIATSPAEKGKTIWLKKVTDEEYDGGK</sequence>
<dbReference type="EMBL" id="SNYC01000005">
    <property type="protein sequence ID" value="TDQ08695.1"/>
    <property type="molecule type" value="Genomic_DNA"/>
</dbReference>
<evidence type="ECO:0000259" key="2">
    <source>
        <dbReference type="Pfam" id="PF07883"/>
    </source>
</evidence>
<accession>A0A4R6STC8</accession>
<dbReference type="InterPro" id="IPR011051">
    <property type="entry name" value="RmlC_Cupin_sf"/>
</dbReference>
<dbReference type="OrthoDB" id="9802489at2"/>
<evidence type="ECO:0000313" key="4">
    <source>
        <dbReference type="Proteomes" id="UP000295620"/>
    </source>
</evidence>
<dbReference type="CDD" id="cd02233">
    <property type="entry name" value="cupin_HNL-like"/>
    <property type="match status" value="1"/>
</dbReference>
<evidence type="ECO:0000313" key="3">
    <source>
        <dbReference type="EMBL" id="TDQ08695.1"/>
    </source>
</evidence>
<dbReference type="Gene3D" id="2.60.120.10">
    <property type="entry name" value="Jelly Rolls"/>
    <property type="match status" value="1"/>
</dbReference>
<evidence type="ECO:0000256" key="1">
    <source>
        <dbReference type="SAM" id="SignalP"/>
    </source>
</evidence>
<keyword evidence="1" id="KW-0732">Signal</keyword>
<dbReference type="InterPro" id="IPR013096">
    <property type="entry name" value="Cupin_2"/>
</dbReference>
<protein>
    <submittedName>
        <fullName evidence="3">Cupin domain-containing protein</fullName>
    </submittedName>
</protein>
<feature type="chain" id="PRO_5020347030" evidence="1">
    <location>
        <begin position="22"/>
        <end position="151"/>
    </location>
</feature>
<proteinExistence type="predicted"/>
<organism evidence="3 4">
    <name type="scientific">Pedobacter metabolipauper</name>
    <dbReference type="NCBI Taxonomy" id="425513"/>
    <lineage>
        <taxon>Bacteria</taxon>
        <taxon>Pseudomonadati</taxon>
        <taxon>Bacteroidota</taxon>
        <taxon>Sphingobacteriia</taxon>
        <taxon>Sphingobacteriales</taxon>
        <taxon>Sphingobacteriaceae</taxon>
        <taxon>Pedobacter</taxon>
    </lineage>
</organism>
<dbReference type="PANTHER" id="PTHR43698:SF1">
    <property type="entry name" value="BLL4564 PROTEIN"/>
    <property type="match status" value="1"/>
</dbReference>
<dbReference type="RefSeq" id="WP_133577045.1">
    <property type="nucleotide sequence ID" value="NZ_SNYC01000005.1"/>
</dbReference>
<feature type="domain" description="Cupin type-2" evidence="2">
    <location>
        <begin position="61"/>
        <end position="124"/>
    </location>
</feature>
<dbReference type="PANTHER" id="PTHR43698">
    <property type="entry name" value="RIBD C-TERMINAL DOMAIN CONTAINING PROTEIN"/>
    <property type="match status" value="1"/>
</dbReference>
<dbReference type="InterPro" id="IPR047263">
    <property type="entry name" value="HNL-like_cupin"/>
</dbReference>
<dbReference type="InterPro" id="IPR014710">
    <property type="entry name" value="RmlC-like_jellyroll"/>
</dbReference>
<dbReference type="Proteomes" id="UP000295620">
    <property type="component" value="Unassembled WGS sequence"/>
</dbReference>
<keyword evidence="4" id="KW-1185">Reference proteome</keyword>
<dbReference type="SUPFAM" id="SSF51182">
    <property type="entry name" value="RmlC-like cupins"/>
    <property type="match status" value="1"/>
</dbReference>
<name>A0A4R6STC8_9SPHI</name>
<comment type="caution">
    <text evidence="3">The sequence shown here is derived from an EMBL/GenBank/DDBJ whole genome shotgun (WGS) entry which is preliminary data.</text>
</comment>
<reference evidence="3 4" key="1">
    <citation type="submission" date="2019-03" db="EMBL/GenBank/DDBJ databases">
        <title>Genomic Encyclopedia of Archaeal and Bacterial Type Strains, Phase II (KMG-II): from individual species to whole genera.</title>
        <authorList>
            <person name="Goeker M."/>
        </authorList>
    </citation>
    <scope>NUCLEOTIDE SEQUENCE [LARGE SCALE GENOMIC DNA]</scope>
    <source>
        <strain evidence="3 4">DSM 19035</strain>
    </source>
</reference>
<dbReference type="AlphaFoldDB" id="A0A4R6STC8"/>
<dbReference type="Pfam" id="PF07883">
    <property type="entry name" value="Cupin_2"/>
    <property type="match status" value="1"/>
</dbReference>